<sequence length="312" mass="35661">MKEFKQAGINRYSIGIQSFDDKVLEWMGRKHSGKDGIKALQTAQKLFGNVTYDLIFGIPDQDIKAWESQLDIGLNACDSNNLSIYQLTVEYGTPLHAQSKFLNIPGGDQMADMYEMAYNKTKQKGMYRYEVSSYAKGKKYEGIHNKQYWNGGEYIGVGPGAHGKSVMNDYLVSTECIREPKRWMTQVENQDIGHGVAKTINYSCDSDNEKKEMALKMLVFLGLRTIYGIRESTFRDTHDLLYKKKNLDATHSRNNSLKSFLNSKNVQEYVKIGFLEWRNEEGTREGCSEDFSLVPTDKGLQVIDSILLNIMW</sequence>
<evidence type="ECO:0000313" key="3">
    <source>
        <dbReference type="EMBL" id="OMH86170.1"/>
    </source>
</evidence>
<dbReference type="GO" id="GO:0051539">
    <property type="term" value="F:4 iron, 4 sulfur cluster binding"/>
    <property type="evidence" value="ECO:0007669"/>
    <property type="project" value="TreeGrafter"/>
</dbReference>
<dbReference type="Gene3D" id="3.30.750.200">
    <property type="match status" value="1"/>
</dbReference>
<dbReference type="Pfam" id="PF04055">
    <property type="entry name" value="Radical_SAM"/>
    <property type="match status" value="1"/>
</dbReference>
<dbReference type="SUPFAM" id="SSF102114">
    <property type="entry name" value="Radical SAM enzymes"/>
    <property type="match status" value="1"/>
</dbReference>
<feature type="domain" description="Radical SAM core" evidence="1">
    <location>
        <begin position="1"/>
        <end position="65"/>
    </location>
</feature>
<name>A0A1R1PGK2_ZANCU</name>
<dbReference type="EMBL" id="LSSK01000012">
    <property type="protein sequence ID" value="OMH86170.1"/>
    <property type="molecule type" value="Genomic_DNA"/>
</dbReference>
<comment type="caution">
    <text evidence="2">The sequence shown here is derived from an EMBL/GenBank/DDBJ whole genome shotgun (WGS) entry which is preliminary data.</text>
</comment>
<dbReference type="GO" id="GO:0005739">
    <property type="term" value="C:mitochondrion"/>
    <property type="evidence" value="ECO:0007669"/>
    <property type="project" value="TreeGrafter"/>
</dbReference>
<evidence type="ECO:0000313" key="2">
    <source>
        <dbReference type="EMBL" id="OMH80043.1"/>
    </source>
</evidence>
<dbReference type="OrthoDB" id="431409at2759"/>
<dbReference type="PANTHER" id="PTHR13932:SF5">
    <property type="entry name" value="RADICAL S-ADENOSYL METHIONINE DOMAIN-CONTAINING PROTEIN 1, MITOCHONDRIAL"/>
    <property type="match status" value="1"/>
</dbReference>
<dbReference type="AlphaFoldDB" id="A0A1R1PGK2"/>
<dbReference type="PANTHER" id="PTHR13932">
    <property type="entry name" value="COPROPORPHYRINIGEN III OXIDASE"/>
    <property type="match status" value="1"/>
</dbReference>
<dbReference type="InterPro" id="IPR007197">
    <property type="entry name" value="rSAM"/>
</dbReference>
<evidence type="ECO:0000259" key="1">
    <source>
        <dbReference type="Pfam" id="PF04055"/>
    </source>
</evidence>
<keyword evidence="4" id="KW-1185">Reference proteome</keyword>
<gene>
    <name evidence="3" type="ORF">AX774_g284</name>
    <name evidence="2" type="ORF">AX774_g6545</name>
</gene>
<reference evidence="4" key="2">
    <citation type="submission" date="2017-01" db="EMBL/GenBank/DDBJ databases">
        <authorList>
            <person name="Wang Y."/>
            <person name="White M."/>
            <person name="Kvist S."/>
            <person name="Moncalvo J.-M."/>
        </authorList>
    </citation>
    <scope>NUCLEOTIDE SEQUENCE [LARGE SCALE GENOMIC DNA]</scope>
    <source>
        <strain evidence="4">COL-18-3</strain>
    </source>
</reference>
<dbReference type="Proteomes" id="UP000188320">
    <property type="component" value="Unassembled WGS sequence"/>
</dbReference>
<reference evidence="2" key="1">
    <citation type="submission" date="2017-01" db="EMBL/GenBank/DDBJ databases">
        <authorList>
            <person name="Mah S.A."/>
            <person name="Swanson W.J."/>
            <person name="Moy G.W."/>
            <person name="Vacquier V.D."/>
        </authorList>
    </citation>
    <scope>NUCLEOTIDE SEQUENCE [LARGE SCALE GENOMIC DNA]</scope>
    <source>
        <strain evidence="2">COL-18-3</strain>
    </source>
</reference>
<dbReference type="EMBL" id="LSSK01001323">
    <property type="protein sequence ID" value="OMH80043.1"/>
    <property type="molecule type" value="Genomic_DNA"/>
</dbReference>
<dbReference type="GO" id="GO:0006779">
    <property type="term" value="P:porphyrin-containing compound biosynthetic process"/>
    <property type="evidence" value="ECO:0007669"/>
    <property type="project" value="TreeGrafter"/>
</dbReference>
<accession>A0A1R1PGK2</accession>
<dbReference type="GO" id="GO:0003824">
    <property type="term" value="F:catalytic activity"/>
    <property type="evidence" value="ECO:0007669"/>
    <property type="project" value="InterPro"/>
</dbReference>
<dbReference type="InterPro" id="IPR034505">
    <property type="entry name" value="Coproporphyrinogen-III_oxidase"/>
</dbReference>
<dbReference type="InterPro" id="IPR058240">
    <property type="entry name" value="rSAM_sf"/>
</dbReference>
<proteinExistence type="predicted"/>
<evidence type="ECO:0000313" key="4">
    <source>
        <dbReference type="Proteomes" id="UP000188320"/>
    </source>
</evidence>
<protein>
    <submittedName>
        <fullName evidence="2">Radical S-adenosyl methionine domain-containing protein 1, mitochondrial</fullName>
    </submittedName>
</protein>
<organism evidence="2 4">
    <name type="scientific">Zancudomyces culisetae</name>
    <name type="common">Gut fungus</name>
    <name type="synonym">Smittium culisetae</name>
    <dbReference type="NCBI Taxonomy" id="1213189"/>
    <lineage>
        <taxon>Eukaryota</taxon>
        <taxon>Fungi</taxon>
        <taxon>Fungi incertae sedis</taxon>
        <taxon>Zoopagomycota</taxon>
        <taxon>Kickxellomycotina</taxon>
        <taxon>Harpellomycetes</taxon>
        <taxon>Harpellales</taxon>
        <taxon>Legeriomycetaceae</taxon>
        <taxon>Zancudomyces</taxon>
    </lineage>
</organism>